<dbReference type="Pfam" id="PF03815">
    <property type="entry name" value="LCCL"/>
    <property type="match status" value="1"/>
</dbReference>
<feature type="transmembrane region" description="Helical" evidence="1">
    <location>
        <begin position="172"/>
        <end position="190"/>
    </location>
</feature>
<keyword evidence="1" id="KW-0812">Transmembrane</keyword>
<evidence type="ECO:0000259" key="2">
    <source>
        <dbReference type="Pfam" id="PF03815"/>
    </source>
</evidence>
<dbReference type="InterPro" id="IPR004043">
    <property type="entry name" value="LCCL"/>
</dbReference>
<keyword evidence="1" id="KW-0472">Membrane</keyword>
<feature type="transmembrane region" description="Helical" evidence="1">
    <location>
        <begin position="226"/>
        <end position="245"/>
    </location>
</feature>
<dbReference type="EMBL" id="KI669497">
    <property type="protein sequence ID" value="OCF35959.1"/>
    <property type="molecule type" value="Genomic_DNA"/>
</dbReference>
<accession>A0A1B9GY68</accession>
<keyword evidence="1" id="KW-1133">Transmembrane helix</keyword>
<reference evidence="4" key="2">
    <citation type="submission" date="2013-12" db="EMBL/GenBank/DDBJ databases">
        <title>Evolution of pathogenesis and genome organization in the Tremellales.</title>
        <authorList>
            <person name="Cuomo C."/>
            <person name="Litvintseva A."/>
            <person name="Heitman J."/>
            <person name="Chen Y."/>
            <person name="Sun S."/>
            <person name="Springer D."/>
            <person name="Dromer F."/>
            <person name="Young S."/>
            <person name="Zeng Q."/>
            <person name="Chapman S."/>
            <person name="Gujja S."/>
            <person name="Saif S."/>
            <person name="Birren B."/>
        </authorList>
    </citation>
    <scope>NUCLEOTIDE SEQUENCE [LARGE SCALE GENOMIC DNA]</scope>
    <source>
        <strain evidence="4">BCC8398</strain>
    </source>
</reference>
<evidence type="ECO:0000313" key="4">
    <source>
        <dbReference type="Proteomes" id="UP000092666"/>
    </source>
</evidence>
<gene>
    <name evidence="3" type="ORF">I316_02454</name>
</gene>
<protein>
    <recommendedName>
        <fullName evidence="2">LCCL domain-containing protein</fullName>
    </recommendedName>
</protein>
<feature type="domain" description="LCCL" evidence="2">
    <location>
        <begin position="61"/>
        <end position="151"/>
    </location>
</feature>
<feature type="transmembrane region" description="Helical" evidence="1">
    <location>
        <begin position="328"/>
        <end position="348"/>
    </location>
</feature>
<dbReference type="InterPro" id="IPR036609">
    <property type="entry name" value="LCCL_sf"/>
</dbReference>
<reference evidence="3 4" key="1">
    <citation type="submission" date="2013-07" db="EMBL/GenBank/DDBJ databases">
        <title>The Genome Sequence of Cryptococcus heveanensis BCC8398.</title>
        <authorList>
            <consortium name="The Broad Institute Genome Sequencing Platform"/>
            <person name="Cuomo C."/>
            <person name="Litvintseva A."/>
            <person name="Chen Y."/>
            <person name="Heitman J."/>
            <person name="Sun S."/>
            <person name="Springer D."/>
            <person name="Dromer F."/>
            <person name="Young S.K."/>
            <person name="Zeng Q."/>
            <person name="Gargeya S."/>
            <person name="Fitzgerald M."/>
            <person name="Abouelleil A."/>
            <person name="Alvarado L."/>
            <person name="Berlin A.M."/>
            <person name="Chapman S.B."/>
            <person name="Dewar J."/>
            <person name="Goldberg J."/>
            <person name="Griggs A."/>
            <person name="Gujja S."/>
            <person name="Hansen M."/>
            <person name="Howarth C."/>
            <person name="Imamovic A."/>
            <person name="Larimer J."/>
            <person name="McCowan C."/>
            <person name="Murphy C."/>
            <person name="Pearson M."/>
            <person name="Priest M."/>
            <person name="Roberts A."/>
            <person name="Saif S."/>
            <person name="Shea T."/>
            <person name="Sykes S."/>
            <person name="Wortman J."/>
            <person name="Nusbaum C."/>
            <person name="Birren B."/>
        </authorList>
    </citation>
    <scope>NUCLEOTIDE SEQUENCE [LARGE SCALE GENOMIC DNA]</scope>
    <source>
        <strain evidence="3 4">BCC8398</strain>
    </source>
</reference>
<dbReference type="Gene3D" id="2.170.130.20">
    <property type="entry name" value="LCCL-like domain"/>
    <property type="match status" value="1"/>
</dbReference>
<feature type="transmembrane region" description="Helical" evidence="1">
    <location>
        <begin position="295"/>
        <end position="316"/>
    </location>
</feature>
<dbReference type="Proteomes" id="UP000092666">
    <property type="component" value="Unassembled WGS sequence"/>
</dbReference>
<feature type="transmembrane region" description="Helical" evidence="1">
    <location>
        <begin position="197"/>
        <end position="214"/>
    </location>
</feature>
<evidence type="ECO:0000256" key="1">
    <source>
        <dbReference type="SAM" id="Phobius"/>
    </source>
</evidence>
<dbReference type="PANTHER" id="PTHR31331">
    <property type="entry name" value="LCCL DOMAIN PROTEIN (AFU_ORTHOLOGUE AFUA_5G08630)"/>
    <property type="match status" value="1"/>
</dbReference>
<keyword evidence="4" id="KW-1185">Reference proteome</keyword>
<dbReference type="AlphaFoldDB" id="A0A1B9GY68"/>
<evidence type="ECO:0000313" key="3">
    <source>
        <dbReference type="EMBL" id="OCF35959.1"/>
    </source>
</evidence>
<feature type="transmembrane region" description="Helical" evidence="1">
    <location>
        <begin position="354"/>
        <end position="383"/>
    </location>
</feature>
<name>A0A1B9GY68_9TREE</name>
<proteinExistence type="predicted"/>
<dbReference type="OrthoDB" id="441660at2759"/>
<sequence length="505" mass="55203">MDFFSGLVHPAASPSNRSLAVPAGLDRLLHHLAPWDDWPPDNCGLGGGNCQADLERIDGRTFRCLGGCRDTTLGNKRWVGYEKVDGQALIIGGGDENGTYRADSWLCASAIHSNLISSTLGGCVNFHSLPYPDGASNFMSSFSAGLNSTGFAPNFPGAFRLTSHSITGCLDLHFIVTGFNAFCLLMTTLFLRPPSSLLFIILLVGGYFHLILFADPPDIPPDWENIIAGLPAVLLAGYWMWKLAFKRTLEGFMTSDLPFEVALWQGLGFWLGVESRTVFARLPISRLGYDALDPAGVITLVIIIMIVVIVVLVQAWSMRKYGLLRYYIIRYIGLIPLIIVLAVIPGFTLRPHHYLLALIAIPVLSLPNRISLFGQAFALGLFLDGVGRWGWDGLIQVTSSLLGDADAGTLVPEFWKNATTSSKLWWDPINSVDGVFNVTGFSVLVDDMQRFSNFTNSTLDMATLNLTQGIDHYIRLAFVANGTSLDFTDPLTCFSNGSFSFPKTG</sequence>
<dbReference type="InterPro" id="IPR051957">
    <property type="entry name" value="CRISP-LCCL_domain"/>
</dbReference>
<organism evidence="3 4">
    <name type="scientific">Kwoniella heveanensis BCC8398</name>
    <dbReference type="NCBI Taxonomy" id="1296120"/>
    <lineage>
        <taxon>Eukaryota</taxon>
        <taxon>Fungi</taxon>
        <taxon>Dikarya</taxon>
        <taxon>Basidiomycota</taxon>
        <taxon>Agaricomycotina</taxon>
        <taxon>Tremellomycetes</taxon>
        <taxon>Tremellales</taxon>
        <taxon>Cryptococcaceae</taxon>
        <taxon>Kwoniella</taxon>
    </lineage>
</organism>
<dbReference type="SUPFAM" id="SSF69848">
    <property type="entry name" value="LCCL domain"/>
    <property type="match status" value="1"/>
</dbReference>
<dbReference type="PANTHER" id="PTHR31331:SF1">
    <property type="entry name" value="CYSTEINE RICH SECRETORY PROTEIN LCCL DOMAIN CONTAINING 2"/>
    <property type="match status" value="1"/>
</dbReference>